<dbReference type="RefSeq" id="WP_133996735.1">
    <property type="nucleotide sequence ID" value="NZ_SODV01000002.1"/>
</dbReference>
<name>A0A4R8DG95_9BACT</name>
<comment type="caution">
    <text evidence="1">The sequence shown here is derived from an EMBL/GenBank/DDBJ whole genome shotgun (WGS) entry which is preliminary data.</text>
</comment>
<reference evidence="1 2" key="1">
    <citation type="submission" date="2019-03" db="EMBL/GenBank/DDBJ databases">
        <title>Genomic Encyclopedia of Type Strains, Phase IV (KMG-IV): sequencing the most valuable type-strain genomes for metagenomic binning, comparative biology and taxonomic classification.</title>
        <authorList>
            <person name="Goeker M."/>
        </authorList>
    </citation>
    <scope>NUCLEOTIDE SEQUENCE [LARGE SCALE GENOMIC DNA]</scope>
    <source>
        <strain evidence="1 2">DSM 100059</strain>
    </source>
</reference>
<dbReference type="Proteomes" id="UP000294498">
    <property type="component" value="Unassembled WGS sequence"/>
</dbReference>
<evidence type="ECO:0000313" key="2">
    <source>
        <dbReference type="Proteomes" id="UP000294498"/>
    </source>
</evidence>
<dbReference type="OrthoDB" id="4173938at2"/>
<dbReference type="EMBL" id="SODV01000002">
    <property type="protein sequence ID" value="TDW96388.1"/>
    <property type="molecule type" value="Genomic_DNA"/>
</dbReference>
<protein>
    <submittedName>
        <fullName evidence="1">Uncharacterized protein</fullName>
    </submittedName>
</protein>
<keyword evidence="2" id="KW-1185">Reference proteome</keyword>
<dbReference type="AlphaFoldDB" id="A0A4R8DG95"/>
<evidence type="ECO:0000313" key="1">
    <source>
        <dbReference type="EMBL" id="TDW96388.1"/>
    </source>
</evidence>
<proteinExistence type="predicted"/>
<organism evidence="1 2">
    <name type="scientific">Dinghuibacter silviterrae</name>
    <dbReference type="NCBI Taxonomy" id="1539049"/>
    <lineage>
        <taxon>Bacteria</taxon>
        <taxon>Pseudomonadati</taxon>
        <taxon>Bacteroidota</taxon>
        <taxon>Chitinophagia</taxon>
        <taxon>Chitinophagales</taxon>
        <taxon>Chitinophagaceae</taxon>
        <taxon>Dinghuibacter</taxon>
    </lineage>
</organism>
<sequence>MGVFASFSGIVGKNYQEVVKSLVRFAQNRGGAFEPAQVKGKPDHFCILQQQGAHTTISYPDYFVEWDECAEFLSQDLNTAVFSFHVHDGLLWLYTFFVNGETADQYSPMPDFFEKLTGEEVRRWDGNVQVLAQYIPGLDPVATGEYLVRWEGVRKDAVEKLRGFIGLIGLPYPFDENGRPTGQAYRFWTHASPLEEKEEPAFEDPKKPWWKFW</sequence>
<accession>A0A4R8DG95</accession>
<gene>
    <name evidence="1" type="ORF">EDB95_4217</name>
</gene>